<keyword evidence="4 8" id="KW-0808">Transferase</keyword>
<evidence type="ECO:0000313" key="8">
    <source>
        <dbReference type="EMBL" id="VAX39166.1"/>
    </source>
</evidence>
<dbReference type="PANTHER" id="PTHR43646:SF2">
    <property type="entry name" value="GLYCOSYLTRANSFERASE 2-LIKE DOMAIN-CONTAINING PROTEIN"/>
    <property type="match status" value="1"/>
</dbReference>
<keyword evidence="6" id="KW-1133">Transmembrane helix</keyword>
<reference evidence="8" key="1">
    <citation type="submission" date="2018-06" db="EMBL/GenBank/DDBJ databases">
        <authorList>
            <person name="Zhirakovskaya E."/>
        </authorList>
    </citation>
    <scope>NUCLEOTIDE SEQUENCE</scope>
</reference>
<keyword evidence="3" id="KW-0328">Glycosyltransferase</keyword>
<name>A0A3B1D8J9_9ZZZZ</name>
<dbReference type="PANTHER" id="PTHR43646">
    <property type="entry name" value="GLYCOSYLTRANSFERASE"/>
    <property type="match status" value="1"/>
</dbReference>
<dbReference type="InterPro" id="IPR001173">
    <property type="entry name" value="Glyco_trans_2-like"/>
</dbReference>
<dbReference type="SUPFAM" id="SSF53448">
    <property type="entry name" value="Nucleotide-diphospho-sugar transferases"/>
    <property type="match status" value="1"/>
</dbReference>
<dbReference type="GO" id="GO:0016757">
    <property type="term" value="F:glycosyltransferase activity"/>
    <property type="evidence" value="ECO:0007669"/>
    <property type="project" value="UniProtKB-KW"/>
</dbReference>
<dbReference type="CDD" id="cd00761">
    <property type="entry name" value="Glyco_tranf_GTA_type"/>
    <property type="match status" value="1"/>
</dbReference>
<sequence>MFVQISGWVIFSIGAIFSVPSLIAMLSRTFIKKTGQCPLLENVPLVSIIIAARDEEVKIEETLQSCLSLNYSNYELIVVNDRSTDKTGDMIDQFANKNDRLKALHVTELPDGWLGKVHAMHLASKAATGEFLLFMDGDILLHPETVTMAMQYVVAKELDHLCLFPGTLPGSHIAEEALVASFGMLFAIGTQPLLVPTSFKKSYVGIGAFNLVRRTAYNSMGGHEPLKLNILDDVKLGMLIKRYGFKQDVLLADKHVKLKWQDSAWGVICGLEKNGFASMNYSFLKMIRFSLYVVIIMMLPSFVAPFVWNIDGAGFIAAAILGHLQFAIIGQRLGRGLYLFPLYLFALAGILFAFWRSAFITTRQQGVRWRDTFYSLRDLRNGLMQ</sequence>
<protein>
    <submittedName>
        <fullName evidence="8">Glycosyl transferase, family 2</fullName>
    </submittedName>
</protein>
<evidence type="ECO:0000256" key="6">
    <source>
        <dbReference type="SAM" id="Phobius"/>
    </source>
</evidence>
<accession>A0A3B1D8J9</accession>
<feature type="transmembrane region" description="Helical" evidence="6">
    <location>
        <begin position="289"/>
        <end position="307"/>
    </location>
</feature>
<evidence type="ECO:0000256" key="3">
    <source>
        <dbReference type="ARBA" id="ARBA00022676"/>
    </source>
</evidence>
<evidence type="ECO:0000256" key="1">
    <source>
        <dbReference type="ARBA" id="ARBA00004236"/>
    </source>
</evidence>
<dbReference type="GO" id="GO:0005886">
    <property type="term" value="C:plasma membrane"/>
    <property type="evidence" value="ECO:0007669"/>
    <property type="project" value="UniProtKB-SubCell"/>
</dbReference>
<comment type="subcellular location">
    <subcellularLocation>
        <location evidence="1">Cell membrane</location>
    </subcellularLocation>
</comment>
<evidence type="ECO:0000256" key="4">
    <source>
        <dbReference type="ARBA" id="ARBA00022679"/>
    </source>
</evidence>
<dbReference type="InterPro" id="IPR029044">
    <property type="entry name" value="Nucleotide-diphossugar_trans"/>
</dbReference>
<dbReference type="Gene3D" id="3.90.550.10">
    <property type="entry name" value="Spore Coat Polysaccharide Biosynthesis Protein SpsA, Chain A"/>
    <property type="match status" value="1"/>
</dbReference>
<dbReference type="EMBL" id="UOGL01000308">
    <property type="protein sequence ID" value="VAX39166.1"/>
    <property type="molecule type" value="Genomic_DNA"/>
</dbReference>
<feature type="transmembrane region" description="Helical" evidence="6">
    <location>
        <begin position="6"/>
        <end position="26"/>
    </location>
</feature>
<evidence type="ECO:0000256" key="5">
    <source>
        <dbReference type="ARBA" id="ARBA00023136"/>
    </source>
</evidence>
<keyword evidence="5 6" id="KW-0472">Membrane</keyword>
<dbReference type="Pfam" id="PF00535">
    <property type="entry name" value="Glycos_transf_2"/>
    <property type="match status" value="1"/>
</dbReference>
<feature type="transmembrane region" description="Helical" evidence="6">
    <location>
        <begin position="313"/>
        <end position="330"/>
    </location>
</feature>
<feature type="transmembrane region" description="Helical" evidence="6">
    <location>
        <begin position="337"/>
        <end position="355"/>
    </location>
</feature>
<evidence type="ECO:0000256" key="2">
    <source>
        <dbReference type="ARBA" id="ARBA00022475"/>
    </source>
</evidence>
<gene>
    <name evidence="8" type="ORF">MNBD_PLANCTO02-2725</name>
</gene>
<proteinExistence type="predicted"/>
<organism evidence="8">
    <name type="scientific">hydrothermal vent metagenome</name>
    <dbReference type="NCBI Taxonomy" id="652676"/>
    <lineage>
        <taxon>unclassified sequences</taxon>
        <taxon>metagenomes</taxon>
        <taxon>ecological metagenomes</taxon>
    </lineage>
</organism>
<keyword evidence="6" id="KW-0812">Transmembrane</keyword>
<feature type="domain" description="Glycosyltransferase 2-like" evidence="7">
    <location>
        <begin position="47"/>
        <end position="163"/>
    </location>
</feature>
<dbReference type="AlphaFoldDB" id="A0A3B1D8J9"/>
<evidence type="ECO:0000259" key="7">
    <source>
        <dbReference type="Pfam" id="PF00535"/>
    </source>
</evidence>
<keyword evidence="2" id="KW-1003">Cell membrane</keyword>